<dbReference type="SUPFAM" id="SSF52317">
    <property type="entry name" value="Class I glutamine amidotransferase-like"/>
    <property type="match status" value="1"/>
</dbReference>
<keyword evidence="3" id="KW-0645">Protease</keyword>
<dbReference type="InterPro" id="IPR029062">
    <property type="entry name" value="Class_I_gatase-like"/>
</dbReference>
<dbReference type="PANTHER" id="PTHR30237:SF2">
    <property type="entry name" value="MUREIN TETRAPEPTIDE CARBOXYPEPTIDASE"/>
    <property type="match status" value="1"/>
</dbReference>
<keyword evidence="5" id="KW-0720">Serine protease</keyword>
<proteinExistence type="inferred from homology"/>
<dbReference type="InterPro" id="IPR027478">
    <property type="entry name" value="LdcA_N"/>
</dbReference>
<dbReference type="InterPro" id="IPR040921">
    <property type="entry name" value="Peptidase_S66C"/>
</dbReference>
<dbReference type="Pfam" id="PF17676">
    <property type="entry name" value="Peptidase_S66C"/>
    <property type="match status" value="1"/>
</dbReference>
<dbReference type="AlphaFoldDB" id="A0A8S0XBZ5"/>
<gene>
    <name evidence="9" type="ORF">DEACI_2485</name>
    <name evidence="10" type="ORF">DEACI_3816</name>
</gene>
<dbReference type="InterPro" id="IPR040449">
    <property type="entry name" value="Peptidase_S66_N"/>
</dbReference>
<dbReference type="KEGG" id="aacx:DEACI_2485"/>
<evidence type="ECO:0000256" key="3">
    <source>
        <dbReference type="ARBA" id="ARBA00022670"/>
    </source>
</evidence>
<dbReference type="Gene3D" id="3.50.30.60">
    <property type="entry name" value="LD-carboxypeptidase A C-terminal domain-like"/>
    <property type="match status" value="1"/>
</dbReference>
<dbReference type="SUPFAM" id="SSF141986">
    <property type="entry name" value="LD-carboxypeptidase A C-terminal domain-like"/>
    <property type="match status" value="1"/>
</dbReference>
<sequence length="314" mass="33667">MMVKPRALKKGETVGLVAPSGPVPKPEIVDAAVAKVLELGFNVKVGESCRGSYGYLAGCDEVRANDLNAMFADPLISGIISMRGGYGALRILDKLDYRTIARNPKVFVGYSDITCLHLAFNKMCNLVTFHGPMATTDMLPDFDAFSKESFLKAITANGPLDMLNNPSGEPIKCLTKGKASGPIVGGNLSLISALMGTPYEIDTKDKLLLLEDIDEHPYRVDRMLTQLRLAGKFAQCSGVIIGDWNNCVPEEGKPSLSLMDLVEGIIAPFGKPAIYNFKAGHSQPKITVPFGVEAVLDADSCTLSIKKSAAKANI</sequence>
<keyword evidence="4" id="KW-0378">Hydrolase</keyword>
<evidence type="ECO:0000313" key="9">
    <source>
        <dbReference type="EMBL" id="CAA7601816.1"/>
    </source>
</evidence>
<feature type="active site" description="Nucleophile" evidence="6">
    <location>
        <position position="111"/>
    </location>
</feature>
<evidence type="ECO:0000313" key="10">
    <source>
        <dbReference type="EMBL" id="CEJ09332.1"/>
    </source>
</evidence>
<feature type="active site" description="Charge relay system" evidence="6">
    <location>
        <position position="211"/>
    </location>
</feature>
<dbReference type="GO" id="GO:0004180">
    <property type="term" value="F:carboxypeptidase activity"/>
    <property type="evidence" value="ECO:0007669"/>
    <property type="project" value="UniProtKB-KW"/>
</dbReference>
<dbReference type="Pfam" id="PF02016">
    <property type="entry name" value="Peptidase_S66"/>
    <property type="match status" value="1"/>
</dbReference>
<dbReference type="Proteomes" id="UP001071230">
    <property type="component" value="Unassembled WGS sequence"/>
</dbReference>
<feature type="domain" description="LD-carboxypeptidase C-terminal" evidence="8">
    <location>
        <begin position="180"/>
        <end position="295"/>
    </location>
</feature>
<protein>
    <submittedName>
        <fullName evidence="9">LD-carboxypeptidase A, C-terminal domain protein</fullName>
    </submittedName>
    <submittedName>
        <fullName evidence="10">Peptidase U61 LD-carboxypeptidase A</fullName>
    </submittedName>
</protein>
<dbReference type="PIRSF" id="PIRSF028757">
    <property type="entry name" value="LD-carboxypeptidase"/>
    <property type="match status" value="1"/>
</dbReference>
<evidence type="ECO:0000256" key="5">
    <source>
        <dbReference type="ARBA" id="ARBA00022825"/>
    </source>
</evidence>
<evidence type="ECO:0000256" key="4">
    <source>
        <dbReference type="ARBA" id="ARBA00022801"/>
    </source>
</evidence>
<accession>A0A8S0XBZ5</accession>
<dbReference type="EMBL" id="LR746496">
    <property type="protein sequence ID" value="CAA7601816.1"/>
    <property type="molecule type" value="Genomic_DNA"/>
</dbReference>
<reference evidence="9" key="2">
    <citation type="submission" date="2020-01" db="EMBL/GenBank/DDBJ databases">
        <authorList>
            <person name="Hornung B."/>
        </authorList>
    </citation>
    <scope>NUCLEOTIDE SEQUENCE</scope>
    <source>
        <strain evidence="9">PacBioINE</strain>
    </source>
</reference>
<dbReference type="PANTHER" id="PTHR30237">
    <property type="entry name" value="MURAMOYLTETRAPEPTIDE CARBOXYPEPTIDASE"/>
    <property type="match status" value="1"/>
</dbReference>
<dbReference type="CDD" id="cd07025">
    <property type="entry name" value="Peptidase_S66"/>
    <property type="match status" value="1"/>
</dbReference>
<evidence type="ECO:0000313" key="11">
    <source>
        <dbReference type="Proteomes" id="UP001071230"/>
    </source>
</evidence>
<evidence type="ECO:0000256" key="2">
    <source>
        <dbReference type="ARBA" id="ARBA00022645"/>
    </source>
</evidence>
<dbReference type="RefSeq" id="WP_306425092.1">
    <property type="nucleotide sequence ID" value="NZ_CDGJ01000125.1"/>
</dbReference>
<keyword evidence="11" id="KW-1185">Reference proteome</keyword>
<dbReference type="EMBL" id="CDGJ01000125">
    <property type="protein sequence ID" value="CEJ09332.1"/>
    <property type="molecule type" value="Genomic_DNA"/>
</dbReference>
<keyword evidence="2" id="KW-0121">Carboxypeptidase</keyword>
<dbReference type="InterPro" id="IPR027461">
    <property type="entry name" value="Carboxypeptidase_A_C_sf"/>
</dbReference>
<evidence type="ECO:0000259" key="8">
    <source>
        <dbReference type="Pfam" id="PF17676"/>
    </source>
</evidence>
<evidence type="ECO:0000256" key="6">
    <source>
        <dbReference type="PIRSR" id="PIRSR028757-1"/>
    </source>
</evidence>
<dbReference type="InterPro" id="IPR003507">
    <property type="entry name" value="S66_fam"/>
</dbReference>
<name>A0A8S0XBZ5_9FIRM</name>
<dbReference type="GO" id="GO:0006508">
    <property type="term" value="P:proteolysis"/>
    <property type="evidence" value="ECO:0007669"/>
    <property type="project" value="UniProtKB-KW"/>
</dbReference>
<evidence type="ECO:0000259" key="7">
    <source>
        <dbReference type="Pfam" id="PF02016"/>
    </source>
</evidence>
<dbReference type="Proteomes" id="UP000836597">
    <property type="component" value="Chromosome"/>
</dbReference>
<dbReference type="GO" id="GO:0008236">
    <property type="term" value="F:serine-type peptidase activity"/>
    <property type="evidence" value="ECO:0007669"/>
    <property type="project" value="UniProtKB-KW"/>
</dbReference>
<comment type="similarity">
    <text evidence="1">Belongs to the peptidase S66 family.</text>
</comment>
<feature type="domain" description="LD-carboxypeptidase N-terminal" evidence="7">
    <location>
        <begin position="14"/>
        <end position="131"/>
    </location>
</feature>
<dbReference type="Gene3D" id="3.40.50.10740">
    <property type="entry name" value="Class I glutamine amidotransferase-like"/>
    <property type="match status" value="1"/>
</dbReference>
<evidence type="ECO:0000256" key="1">
    <source>
        <dbReference type="ARBA" id="ARBA00010233"/>
    </source>
</evidence>
<reference evidence="10" key="1">
    <citation type="submission" date="2014-11" db="EMBL/GenBank/DDBJ databases">
        <authorList>
            <person name="Hornung B.V."/>
        </authorList>
    </citation>
    <scope>NUCLEOTIDE SEQUENCE</scope>
    <source>
        <strain evidence="10">INE</strain>
    </source>
</reference>
<feature type="active site" description="Charge relay system" evidence="6">
    <location>
        <position position="281"/>
    </location>
</feature>
<organism evidence="9">
    <name type="scientific">Acididesulfobacillus acetoxydans</name>
    <dbReference type="NCBI Taxonomy" id="1561005"/>
    <lineage>
        <taxon>Bacteria</taxon>
        <taxon>Bacillati</taxon>
        <taxon>Bacillota</taxon>
        <taxon>Clostridia</taxon>
        <taxon>Eubacteriales</taxon>
        <taxon>Peptococcaceae</taxon>
        <taxon>Acididesulfobacillus</taxon>
    </lineage>
</organism>